<evidence type="ECO:0000256" key="2">
    <source>
        <dbReference type="ARBA" id="ARBA00006653"/>
    </source>
</evidence>
<comment type="subcellular location">
    <subcellularLocation>
        <location evidence="1">Golgi apparatus membrane</location>
        <topology evidence="1">Peripheral membrane protein</topology>
    </subcellularLocation>
</comment>
<keyword evidence="6" id="KW-0333">Golgi apparatus</keyword>
<dbReference type="Pfam" id="PF08700">
    <property type="entry name" value="VPS51_Exo84_N"/>
    <property type="match status" value="1"/>
</dbReference>
<evidence type="ECO:0000313" key="9">
    <source>
        <dbReference type="EMBL" id="JAV23905.1"/>
    </source>
</evidence>
<keyword evidence="5" id="KW-0653">Protein transport</keyword>
<dbReference type="AlphaFoldDB" id="A0A1Q3F8K9"/>
<protein>
    <recommendedName>
        <fullName evidence="3">Conserved oligomeric Golgi complex subunit 1</fullName>
    </recommendedName>
</protein>
<proteinExistence type="inferred from homology"/>
<dbReference type="GO" id="GO:0006891">
    <property type="term" value="P:intra-Golgi vesicle-mediated transport"/>
    <property type="evidence" value="ECO:0007669"/>
    <property type="project" value="InterPro"/>
</dbReference>
<name>A0A1Q3F8K9_CULTA</name>
<comment type="similarity">
    <text evidence="2">Belongs to the COG1 family.</text>
</comment>
<dbReference type="InterPro" id="IPR033370">
    <property type="entry name" value="COG1"/>
</dbReference>
<keyword evidence="7" id="KW-0472">Membrane</keyword>
<reference evidence="9" key="1">
    <citation type="submission" date="2017-01" db="EMBL/GenBank/DDBJ databases">
        <title>A deep insight into the sialotranscriptome of adult male and female Cluex tarsalis mosquitoes.</title>
        <authorList>
            <person name="Ribeiro J.M."/>
            <person name="Moreira F."/>
            <person name="Bernard K.A."/>
            <person name="Calvo E."/>
        </authorList>
    </citation>
    <scope>NUCLEOTIDE SEQUENCE</scope>
    <source>
        <strain evidence="9">Kern County</strain>
        <tissue evidence="9">Salivary glands</tissue>
    </source>
</reference>
<evidence type="ECO:0000256" key="3">
    <source>
        <dbReference type="ARBA" id="ARBA00020978"/>
    </source>
</evidence>
<dbReference type="EMBL" id="GFDL01011140">
    <property type="protein sequence ID" value="JAV23905.1"/>
    <property type="molecule type" value="Transcribed_RNA"/>
</dbReference>
<accession>A0A1Q3F8K9</accession>
<evidence type="ECO:0000256" key="4">
    <source>
        <dbReference type="ARBA" id="ARBA00022448"/>
    </source>
</evidence>
<evidence type="ECO:0000256" key="1">
    <source>
        <dbReference type="ARBA" id="ARBA00004395"/>
    </source>
</evidence>
<feature type="compositionally biased region" description="Polar residues" evidence="8">
    <location>
        <begin position="881"/>
        <end position="896"/>
    </location>
</feature>
<keyword evidence="4" id="KW-0813">Transport</keyword>
<sequence>MANITNLLHINVDKLFEQCGVAEIDQVHKRLQSEVELKREELRTMVGERYRDLLKAADTIGDMRSTAESIIENVDTIQTACRKLNDHQLIGFRTDHQQRKLRKTSNDNFHAVIVQIKLLTSLPEMIWSAIDGEDYFVATHLFIFSRHISTGLQLDSNSALMAKFPVAKKQWAVLSQFFFTIKQNCSSCLEREDLLPEVAAKCLASLVLLESCQLDHILAVFVQMRLKAFAGVLADGSRHEKVKNKILASLKLLMNTVELIHTCFVGEDGLLMQELNFITGENAQPTIGLIKSEDPKIIQTLPDIISKFRPRIQLDLLSNDVVGKHSKIWLQNVEKIAANQLSKLMNLVPSIKVLHDIRKLSLTVAKKPESWSSTCATLSLQESLDFYNKLYQPLINARVRTIIKQCWMETIAQNSDDVSKLLALNVTNRQLRDVKSFVWQESSEDIPLNLKDALDCANLASHQLLMKARAFPPPLVALITSLDSRLESLTKDVSTFLGTSTPDEAQQLIEFYSDCSSESVSQLLTSIKSADYERSPENYVLLARLLVAFKELCPALKKCLTPSALSSAETLMPWQSDDKPTDPKKDRWNNAAGLLDEESLSFWNLWLEQFVKKWPILEENVGYHTLLTEFPLWDTVTIEENDEQNQPVQSTIRVPALPSFPLQKLLHVIVTLLNSLVPHTIPKRIISQIVDHIVDRLIAHYQTLAASEFVQRNQNCSLQYYFDLKFIQLLFTDRDKKRLTDGAALVATYRGHIDPFDFDVFHAHVNANVKRAVTRMQQFFGVLLVNGGEQQLGSILGAGTTGKAAGGQDRNPNILALSSNSASETWFPLLPIVTKEVAVVQANAGSAGPESSKVGKVADDKQQQPGGRAPPKEISVPAGGSTKTSRDPPSSSAVTAQNYAKGAAAFFGLDKDWFR</sequence>
<evidence type="ECO:0000256" key="5">
    <source>
        <dbReference type="ARBA" id="ARBA00022927"/>
    </source>
</evidence>
<dbReference type="PANTHER" id="PTHR31658:SF0">
    <property type="entry name" value="CONSERVED OLIGOMERIC GOLGI COMPLEX SUBUNIT 1"/>
    <property type="match status" value="1"/>
</dbReference>
<evidence type="ECO:0000256" key="7">
    <source>
        <dbReference type="ARBA" id="ARBA00023136"/>
    </source>
</evidence>
<evidence type="ECO:0000256" key="8">
    <source>
        <dbReference type="SAM" id="MobiDB-lite"/>
    </source>
</evidence>
<evidence type="ECO:0000256" key="6">
    <source>
        <dbReference type="ARBA" id="ARBA00023034"/>
    </source>
</evidence>
<dbReference type="GO" id="GO:0000139">
    <property type="term" value="C:Golgi membrane"/>
    <property type="evidence" value="ECO:0007669"/>
    <property type="project" value="UniProtKB-SubCell"/>
</dbReference>
<dbReference type="GO" id="GO:0015031">
    <property type="term" value="P:protein transport"/>
    <property type="evidence" value="ECO:0007669"/>
    <property type="project" value="UniProtKB-KW"/>
</dbReference>
<organism evidence="9">
    <name type="scientific">Culex tarsalis</name>
    <name type="common">Encephalitis mosquito</name>
    <dbReference type="NCBI Taxonomy" id="7177"/>
    <lineage>
        <taxon>Eukaryota</taxon>
        <taxon>Metazoa</taxon>
        <taxon>Ecdysozoa</taxon>
        <taxon>Arthropoda</taxon>
        <taxon>Hexapoda</taxon>
        <taxon>Insecta</taxon>
        <taxon>Pterygota</taxon>
        <taxon>Neoptera</taxon>
        <taxon>Endopterygota</taxon>
        <taxon>Diptera</taxon>
        <taxon>Nematocera</taxon>
        <taxon>Culicoidea</taxon>
        <taxon>Culicidae</taxon>
        <taxon>Culicinae</taxon>
        <taxon>Culicini</taxon>
        <taxon>Culex</taxon>
        <taxon>Culex</taxon>
    </lineage>
</organism>
<dbReference type="PANTHER" id="PTHR31658">
    <property type="entry name" value="CONSERVED OLIGOMERIC GOLGI COMPLEX SUBUNIT 1"/>
    <property type="match status" value="1"/>
</dbReference>
<dbReference type="GO" id="GO:0017119">
    <property type="term" value="C:Golgi transport complex"/>
    <property type="evidence" value="ECO:0007669"/>
    <property type="project" value="InterPro"/>
</dbReference>
<keyword evidence="9" id="KW-0449">Lipoprotein</keyword>
<feature type="region of interest" description="Disordered" evidence="8">
    <location>
        <begin position="844"/>
        <end position="896"/>
    </location>
</feature>